<evidence type="ECO:0000313" key="2">
    <source>
        <dbReference type="Proteomes" id="UP000789901"/>
    </source>
</evidence>
<sequence>MPNSNLLPHRQNHVFNIYNETEKYATSSTFDRENRKAYFFDLILKNKELNECEKNYCQEMFIRNFELHNVIHKFGEPMTCRNCKSTRYSARYCEVCIKQHLQNSFGSWTSGDVIVDDFIQK</sequence>
<accession>A0ABN7X179</accession>
<name>A0ABN7X179_GIGMA</name>
<keyword evidence="2" id="KW-1185">Reference proteome</keyword>
<reference evidence="1 2" key="1">
    <citation type="submission" date="2021-06" db="EMBL/GenBank/DDBJ databases">
        <authorList>
            <person name="Kallberg Y."/>
            <person name="Tangrot J."/>
            <person name="Rosling A."/>
        </authorList>
    </citation>
    <scope>NUCLEOTIDE SEQUENCE [LARGE SCALE GENOMIC DNA]</scope>
    <source>
        <strain evidence="1 2">120-4 pot B 10/14</strain>
    </source>
</reference>
<organism evidence="1 2">
    <name type="scientific">Gigaspora margarita</name>
    <dbReference type="NCBI Taxonomy" id="4874"/>
    <lineage>
        <taxon>Eukaryota</taxon>
        <taxon>Fungi</taxon>
        <taxon>Fungi incertae sedis</taxon>
        <taxon>Mucoromycota</taxon>
        <taxon>Glomeromycotina</taxon>
        <taxon>Glomeromycetes</taxon>
        <taxon>Diversisporales</taxon>
        <taxon>Gigasporaceae</taxon>
        <taxon>Gigaspora</taxon>
    </lineage>
</organism>
<dbReference type="Proteomes" id="UP000789901">
    <property type="component" value="Unassembled WGS sequence"/>
</dbReference>
<protein>
    <submittedName>
        <fullName evidence="1">801_t:CDS:1</fullName>
    </submittedName>
</protein>
<proteinExistence type="predicted"/>
<dbReference type="EMBL" id="CAJVQB010077634">
    <property type="protein sequence ID" value="CAG8844933.1"/>
    <property type="molecule type" value="Genomic_DNA"/>
</dbReference>
<feature type="non-terminal residue" evidence="1">
    <location>
        <position position="121"/>
    </location>
</feature>
<gene>
    <name evidence="1" type="ORF">GMARGA_LOCUS37371</name>
</gene>
<evidence type="ECO:0000313" key="1">
    <source>
        <dbReference type="EMBL" id="CAG8844933.1"/>
    </source>
</evidence>
<comment type="caution">
    <text evidence="1">The sequence shown here is derived from an EMBL/GenBank/DDBJ whole genome shotgun (WGS) entry which is preliminary data.</text>
</comment>